<evidence type="ECO:0000256" key="1">
    <source>
        <dbReference type="SAM" id="Coils"/>
    </source>
</evidence>
<dbReference type="Proteomes" id="UP000734854">
    <property type="component" value="Unassembled WGS sequence"/>
</dbReference>
<feature type="coiled-coil region" evidence="1">
    <location>
        <begin position="82"/>
        <end position="109"/>
    </location>
</feature>
<name>A0A8J5LRW0_ZINOF</name>
<reference evidence="2 3" key="1">
    <citation type="submission" date="2020-08" db="EMBL/GenBank/DDBJ databases">
        <title>Plant Genome Project.</title>
        <authorList>
            <person name="Zhang R.-G."/>
        </authorList>
    </citation>
    <scope>NUCLEOTIDE SEQUENCE [LARGE SCALE GENOMIC DNA]</scope>
    <source>
        <tissue evidence="2">Rhizome</tissue>
    </source>
</reference>
<sequence length="266" mass="30117">MVSTLSRCGSLHKIDTLVANLMEEGWLSAETAKGVPQLVRALMADRCFQSEEITEESPERAILKILDEFLAKIKSNDTRLTMKELEVTLKNFKDLKKILLEKIEEIERGILLDLVLYVSTLDLSLCLLEFTDPTPKEGTSILKAISSAMVLLKGLMLLNNLPQYLKWHFILINRINALLQVKLAQVRRDQNISTTTVLTGFGSGLLRDELYWRWTNSGNSCMFTVKSPLDLEGTNFWTSFAPKKVQISIGCWPAAHWCVPAGWRQC</sequence>
<comment type="caution">
    <text evidence="2">The sequence shown here is derived from an EMBL/GenBank/DDBJ whole genome shotgun (WGS) entry which is preliminary data.</text>
</comment>
<keyword evidence="3" id="KW-1185">Reference proteome</keyword>
<evidence type="ECO:0000313" key="2">
    <source>
        <dbReference type="EMBL" id="KAG6531944.1"/>
    </source>
</evidence>
<evidence type="ECO:0000313" key="3">
    <source>
        <dbReference type="Proteomes" id="UP000734854"/>
    </source>
</evidence>
<dbReference type="EMBL" id="JACMSC010000002">
    <property type="protein sequence ID" value="KAG6531944.1"/>
    <property type="molecule type" value="Genomic_DNA"/>
</dbReference>
<dbReference type="AlphaFoldDB" id="A0A8J5LRW0"/>
<accession>A0A8J5LRW0</accession>
<organism evidence="2 3">
    <name type="scientific">Zingiber officinale</name>
    <name type="common">Ginger</name>
    <name type="synonym">Amomum zingiber</name>
    <dbReference type="NCBI Taxonomy" id="94328"/>
    <lineage>
        <taxon>Eukaryota</taxon>
        <taxon>Viridiplantae</taxon>
        <taxon>Streptophyta</taxon>
        <taxon>Embryophyta</taxon>
        <taxon>Tracheophyta</taxon>
        <taxon>Spermatophyta</taxon>
        <taxon>Magnoliopsida</taxon>
        <taxon>Liliopsida</taxon>
        <taxon>Zingiberales</taxon>
        <taxon>Zingiberaceae</taxon>
        <taxon>Zingiber</taxon>
    </lineage>
</organism>
<proteinExistence type="predicted"/>
<protein>
    <submittedName>
        <fullName evidence="2">Uncharacterized protein</fullName>
    </submittedName>
</protein>
<keyword evidence="1" id="KW-0175">Coiled coil</keyword>
<gene>
    <name evidence="2" type="ORF">ZIOFF_005780</name>
</gene>